<evidence type="ECO:0000259" key="2">
    <source>
        <dbReference type="Pfam" id="PF03781"/>
    </source>
</evidence>
<proteinExistence type="predicted"/>
<dbReference type="GO" id="GO:0120147">
    <property type="term" value="F:formylglycine-generating oxidase activity"/>
    <property type="evidence" value="ECO:0007669"/>
    <property type="project" value="TreeGrafter"/>
</dbReference>
<protein>
    <submittedName>
        <fullName evidence="3">SUMF1/EgtB/PvdO family nonheme iron enzyme</fullName>
    </submittedName>
</protein>
<dbReference type="Proteomes" id="UP001150924">
    <property type="component" value="Unassembled WGS sequence"/>
</dbReference>
<keyword evidence="4" id="KW-1185">Reference proteome</keyword>
<dbReference type="EMBL" id="JAPNKE010000002">
    <property type="protein sequence ID" value="MCY1009443.1"/>
    <property type="molecule type" value="Genomic_DNA"/>
</dbReference>
<reference evidence="3" key="1">
    <citation type="submission" date="2022-11" db="EMBL/GenBank/DDBJ databases">
        <title>Minimal conservation of predation-associated metabolite biosynthetic gene clusters underscores biosynthetic potential of Myxococcota including descriptions for ten novel species: Archangium lansinium sp. nov., Myxococcus landrumus sp. nov., Nannocystis bai.</title>
        <authorList>
            <person name="Ahearne A."/>
            <person name="Stevens C."/>
            <person name="Phillips K."/>
        </authorList>
    </citation>
    <scope>NUCLEOTIDE SEQUENCE</scope>
    <source>
        <strain evidence="3">Na p29</strain>
    </source>
</reference>
<dbReference type="InterPro" id="IPR005532">
    <property type="entry name" value="SUMF_dom"/>
</dbReference>
<gene>
    <name evidence="3" type="ORF">OV079_28545</name>
</gene>
<dbReference type="Pfam" id="PF03781">
    <property type="entry name" value="FGE-sulfatase"/>
    <property type="match status" value="1"/>
</dbReference>
<dbReference type="InterPro" id="IPR042095">
    <property type="entry name" value="SUMF_sf"/>
</dbReference>
<dbReference type="SUPFAM" id="SSF56436">
    <property type="entry name" value="C-type lectin-like"/>
    <property type="match status" value="1"/>
</dbReference>
<organism evidence="3 4">
    <name type="scientific">Nannocystis pusilla</name>
    <dbReference type="NCBI Taxonomy" id="889268"/>
    <lineage>
        <taxon>Bacteria</taxon>
        <taxon>Pseudomonadati</taxon>
        <taxon>Myxococcota</taxon>
        <taxon>Polyangia</taxon>
        <taxon>Nannocystales</taxon>
        <taxon>Nannocystaceae</taxon>
        <taxon>Nannocystis</taxon>
    </lineage>
</organism>
<dbReference type="InterPro" id="IPR016187">
    <property type="entry name" value="CTDL_fold"/>
</dbReference>
<accession>A0A9X3ESL0</accession>
<dbReference type="PANTHER" id="PTHR23150:SF19">
    <property type="entry name" value="FORMYLGLYCINE-GENERATING ENZYME"/>
    <property type="match status" value="1"/>
</dbReference>
<evidence type="ECO:0000256" key="1">
    <source>
        <dbReference type="SAM" id="MobiDB-lite"/>
    </source>
</evidence>
<name>A0A9X3ESL0_9BACT</name>
<sequence>MIPRRIACVVVALSAGCFPDVEPNVLALPHCEGVEPACGAAGDDDCCASGAVAGGGFDRVNDPALPATVANFELDRYEVTVGRFRQFVADYPRNRPMPGAGAHPRIEGSGWQAEWDAMLPADAAALQLALQCDPNFRTWTDAPGDKEMAPINCVSWYVAFAFCAWDEGRLPTETEWNYAAAGGNEQRPFPWGEAAADDSRANFGCDTAVDACLLPTVGSTPAGDGKWGHADLAGNVAEWVLDYHGTMGPMCRDCAILKDETFGREARGGDFSHPAEQLATSSASASRRTPGRRSSGSAARADRRRALVSASRRTLGRCSSGSAARNDVSLDMPLGSCHKSSSSARYVHNEISRATSARPSEIRQNRAGQNSPDLRAAGRVAVGTGAVATERLATAGGGGLAP</sequence>
<comment type="caution">
    <text evidence="3">The sequence shown here is derived from an EMBL/GenBank/DDBJ whole genome shotgun (WGS) entry which is preliminary data.</text>
</comment>
<dbReference type="PROSITE" id="PS51257">
    <property type="entry name" value="PROKAR_LIPOPROTEIN"/>
    <property type="match status" value="1"/>
</dbReference>
<dbReference type="PANTHER" id="PTHR23150">
    <property type="entry name" value="SULFATASE MODIFYING FACTOR 1, 2"/>
    <property type="match status" value="1"/>
</dbReference>
<evidence type="ECO:0000313" key="3">
    <source>
        <dbReference type="EMBL" id="MCY1009443.1"/>
    </source>
</evidence>
<evidence type="ECO:0000313" key="4">
    <source>
        <dbReference type="Proteomes" id="UP001150924"/>
    </source>
</evidence>
<feature type="region of interest" description="Disordered" evidence="1">
    <location>
        <begin position="352"/>
        <end position="376"/>
    </location>
</feature>
<feature type="compositionally biased region" description="Low complexity" evidence="1">
    <location>
        <begin position="279"/>
        <end position="299"/>
    </location>
</feature>
<dbReference type="InterPro" id="IPR051043">
    <property type="entry name" value="Sulfatase_Mod_Factor_Kinase"/>
</dbReference>
<feature type="region of interest" description="Disordered" evidence="1">
    <location>
        <begin position="267"/>
        <end position="324"/>
    </location>
</feature>
<dbReference type="AlphaFoldDB" id="A0A9X3ESL0"/>
<dbReference type="Gene3D" id="3.90.1580.10">
    <property type="entry name" value="paralog of FGE (formylglycine-generating enzyme)"/>
    <property type="match status" value="1"/>
</dbReference>
<feature type="domain" description="Sulfatase-modifying factor enzyme-like" evidence="2">
    <location>
        <begin position="57"/>
        <end position="295"/>
    </location>
</feature>
<dbReference type="RefSeq" id="WP_267772108.1">
    <property type="nucleotide sequence ID" value="NZ_JAPNKE010000002.1"/>
</dbReference>